<dbReference type="EMBL" id="NOZR01000007">
    <property type="protein sequence ID" value="OYN79959.1"/>
    <property type="molecule type" value="Genomic_DNA"/>
</dbReference>
<dbReference type="OrthoDB" id="6048299at2"/>
<feature type="compositionally biased region" description="Low complexity" evidence="1">
    <location>
        <begin position="158"/>
        <end position="184"/>
    </location>
</feature>
<name>A0A255DKG4_9MYCO</name>
<evidence type="ECO:0000259" key="3">
    <source>
        <dbReference type="Pfam" id="PF10708"/>
    </source>
</evidence>
<proteinExistence type="predicted"/>
<evidence type="ECO:0000313" key="4">
    <source>
        <dbReference type="EMBL" id="OYN79959.1"/>
    </source>
</evidence>
<evidence type="ECO:0000256" key="2">
    <source>
        <dbReference type="SAM" id="Phobius"/>
    </source>
</evidence>
<accession>A0A255DKG4</accession>
<feature type="domain" description="DUF2510" evidence="3">
    <location>
        <begin position="76"/>
        <end position="100"/>
    </location>
</feature>
<protein>
    <recommendedName>
        <fullName evidence="3">DUF2510 domain-containing protein</fullName>
    </recommendedName>
</protein>
<feature type="transmembrane region" description="Helical" evidence="2">
    <location>
        <begin position="120"/>
        <end position="142"/>
    </location>
</feature>
<keyword evidence="2" id="KW-1133">Transmembrane helix</keyword>
<dbReference type="InterPro" id="IPR018929">
    <property type="entry name" value="DUF2510"/>
</dbReference>
<gene>
    <name evidence="4" type="ORF">CG716_10895</name>
</gene>
<sequence length="276" mass="28479">MGAHARDSRSEVICVNGHENPDGNYFCGECGVLLEPGVVVCLAGHPNAHYQRFCGECGAPLAAPSDVEPMASTARWSFDPTGRHQCRYWDGIKWTDRIADIGSLGTDPYSKGAGRLAETWVGLAAGLVTVALLAGAGADIWVQLSRDAAKQTATEQISATTTSTPSATDAAATSSSVESALPASPSQPPQAVAGTTLIATPCQPGSGNGVAADGSVTYCERLAETDRYLWSLNPGDIPAPDVGQSGDPAVGVCMVQTGRTEADCIQYLKPPSQAGN</sequence>
<keyword evidence="2" id="KW-0472">Membrane</keyword>
<dbReference type="Proteomes" id="UP000216063">
    <property type="component" value="Unassembled WGS sequence"/>
</dbReference>
<evidence type="ECO:0000313" key="5">
    <source>
        <dbReference type="Proteomes" id="UP000216063"/>
    </source>
</evidence>
<comment type="caution">
    <text evidence="4">The sequence shown here is derived from an EMBL/GenBank/DDBJ whole genome shotgun (WGS) entry which is preliminary data.</text>
</comment>
<organism evidence="4 5">
    <name type="scientific">Mycolicibacterium sphagni</name>
    <dbReference type="NCBI Taxonomy" id="1786"/>
    <lineage>
        <taxon>Bacteria</taxon>
        <taxon>Bacillati</taxon>
        <taxon>Actinomycetota</taxon>
        <taxon>Actinomycetes</taxon>
        <taxon>Mycobacteriales</taxon>
        <taxon>Mycobacteriaceae</taxon>
        <taxon>Mycolicibacterium</taxon>
    </lineage>
</organism>
<dbReference type="RefSeq" id="WP_094479311.1">
    <property type="nucleotide sequence ID" value="NZ_NOZR01000007.1"/>
</dbReference>
<feature type="region of interest" description="Disordered" evidence="1">
    <location>
        <begin position="156"/>
        <end position="191"/>
    </location>
</feature>
<dbReference type="Pfam" id="PF10708">
    <property type="entry name" value="DUF2510"/>
    <property type="match status" value="1"/>
</dbReference>
<dbReference type="AlphaFoldDB" id="A0A255DKG4"/>
<evidence type="ECO:0000256" key="1">
    <source>
        <dbReference type="SAM" id="MobiDB-lite"/>
    </source>
</evidence>
<keyword evidence="5" id="KW-1185">Reference proteome</keyword>
<keyword evidence="2" id="KW-0812">Transmembrane</keyword>
<reference evidence="4 5" key="1">
    <citation type="submission" date="2017-07" db="EMBL/GenBank/DDBJ databases">
        <title>The new phylogeny of genus Mycobacterium.</title>
        <authorList>
            <person name="Tortoli E."/>
            <person name="Trovato A."/>
            <person name="Cirillo D.M."/>
        </authorList>
    </citation>
    <scope>NUCLEOTIDE SEQUENCE [LARGE SCALE GENOMIC DNA]</scope>
    <source>
        <strain evidence="4 5">ATCC 33027</strain>
    </source>
</reference>